<accession>D9X349</accession>
<evidence type="ECO:0000313" key="6">
    <source>
        <dbReference type="Proteomes" id="UP000004184"/>
    </source>
</evidence>
<evidence type="ECO:0000256" key="2">
    <source>
        <dbReference type="ARBA" id="ARBA00022737"/>
    </source>
</evidence>
<proteinExistence type="predicted"/>
<keyword evidence="3" id="KW-0378">Hydrolase</keyword>
<dbReference type="Proteomes" id="UP000004184">
    <property type="component" value="Unassembled WGS sequence"/>
</dbReference>
<name>D9X349_STRVT</name>
<dbReference type="GO" id="GO:0016787">
    <property type="term" value="F:hydrolase activity"/>
    <property type="evidence" value="ECO:0007669"/>
    <property type="project" value="UniProtKB-KW"/>
</dbReference>
<dbReference type="Pfam" id="PF01839">
    <property type="entry name" value="FG-GAP"/>
    <property type="match status" value="3"/>
</dbReference>
<dbReference type="Pfam" id="PF13517">
    <property type="entry name" value="FG-GAP_3"/>
    <property type="match status" value="1"/>
</dbReference>
<evidence type="ECO:0000256" key="4">
    <source>
        <dbReference type="ARBA" id="ARBA00023180"/>
    </source>
</evidence>
<dbReference type="AlphaFoldDB" id="D9X349"/>
<organism evidence="5 6">
    <name type="scientific">Streptomyces viridochromogenes (strain DSM 40736 / JCM 4977 / BCRC 1201 / Tue 494)</name>
    <dbReference type="NCBI Taxonomy" id="591159"/>
    <lineage>
        <taxon>Bacteria</taxon>
        <taxon>Bacillati</taxon>
        <taxon>Actinomycetota</taxon>
        <taxon>Actinomycetes</taxon>
        <taxon>Kitasatosporales</taxon>
        <taxon>Streptomycetaceae</taxon>
        <taxon>Streptomyces</taxon>
    </lineage>
</organism>
<protein>
    <submittedName>
        <fullName evidence="5">Secreted esterase</fullName>
    </submittedName>
</protein>
<dbReference type="PANTHER" id="PTHR23221:SF7">
    <property type="entry name" value="PHOSPHATIDYLINOSITOL-GLYCAN-SPECIFIC PHOSPHOLIPASE D"/>
    <property type="match status" value="1"/>
</dbReference>
<dbReference type="Gene3D" id="2.130.10.130">
    <property type="entry name" value="Integrin alpha, N-terminal"/>
    <property type="match status" value="3"/>
</dbReference>
<dbReference type="EMBL" id="GG657757">
    <property type="protein sequence ID" value="EFL29565.1"/>
    <property type="molecule type" value="Genomic_DNA"/>
</dbReference>
<sequence>MELIEPHLPLGAFGPIPDLRSYPPATFSPVRLSPDHQPLLSLWSLRNQSAQERSPRIIRRHFMRIRPAACAALLVASLAPILTAPPASAAAARYADDFNGDGYRDYASYTYEQYSKGGGVRITFGTASGPGTQTQLITQDSPGVPGADETEDQFGDVRVPADFNADGYGDLAVSVSREDVGGRTDEGGVVILWGSATGLSGGTAIPNAGAKVSNARFGRDLAAGDFNGDGKKDLAAISGSKAYVYRSITRTGVAGSVTSHDKTTRFAPTSLVSGNMNGDSKTDLVIIGITDEPDNFGTDAWFIKGGSPLSAGKTLRLVTNYGDPSEAVIADFNKDGYGDLAAGSQMYNNYQGRVSIWYGSSTGPATAVRITQATTNVAGTPESDDLFGSSVSAADINGDGYKDLAIGVYGEKISQETTEGGVHVLRGSASGITGTNSQWLARNTAEVPGDVAWNDCFGEPVRLRDTNRDGKADLYVGAINGSLRFPGTSSGVTTTGVTDADTELIWGMLQ</sequence>
<dbReference type="PANTHER" id="PTHR23221">
    <property type="entry name" value="GLYCOSYLPHOSPHATIDYLINOSITOL PHOSPHOLIPASE D"/>
    <property type="match status" value="1"/>
</dbReference>
<dbReference type="HOGENOM" id="CLU_016303_1_0_11"/>
<gene>
    <name evidence="5" type="ORF">SSQG_00083</name>
</gene>
<dbReference type="InterPro" id="IPR028994">
    <property type="entry name" value="Integrin_alpha_N"/>
</dbReference>
<dbReference type="eggNOG" id="COG5555">
    <property type="taxonomic scope" value="Bacteria"/>
</dbReference>
<keyword evidence="4" id="KW-0325">Glycoprotein</keyword>
<dbReference type="InterPro" id="IPR013517">
    <property type="entry name" value="FG-GAP"/>
</dbReference>
<evidence type="ECO:0000256" key="1">
    <source>
        <dbReference type="ARBA" id="ARBA00022729"/>
    </source>
</evidence>
<dbReference type="STRING" id="591159.SSQG_00083"/>
<dbReference type="SMART" id="SM00191">
    <property type="entry name" value="Int_alpha"/>
    <property type="match status" value="4"/>
</dbReference>
<keyword evidence="6" id="KW-1185">Reference proteome</keyword>
<dbReference type="PROSITE" id="PS51470">
    <property type="entry name" value="FG_GAP"/>
    <property type="match status" value="1"/>
</dbReference>
<dbReference type="SUPFAM" id="SSF69318">
    <property type="entry name" value="Integrin alpha N-terminal domain"/>
    <property type="match status" value="1"/>
</dbReference>
<reference evidence="6" key="1">
    <citation type="submission" date="2009-02" db="EMBL/GenBank/DDBJ databases">
        <title>Annotation of Streptomyces viridochromogenes strain DSM 40736.</title>
        <authorList>
            <consortium name="The Broad Institute Genome Sequencing Platform"/>
            <consortium name="Broad Institute Microbial Sequencing Center"/>
            <person name="Fischbach M."/>
            <person name="Godfrey P."/>
            <person name="Ward D."/>
            <person name="Young S."/>
            <person name="Zeng Q."/>
            <person name="Koehrsen M."/>
            <person name="Alvarado L."/>
            <person name="Berlin A.M."/>
            <person name="Bochicchio J."/>
            <person name="Borenstein D."/>
            <person name="Chapman S.B."/>
            <person name="Chen Z."/>
            <person name="Engels R."/>
            <person name="Freedman E."/>
            <person name="Gellesch M."/>
            <person name="Goldberg J."/>
            <person name="Griggs A."/>
            <person name="Gujja S."/>
            <person name="Heilman E.R."/>
            <person name="Heiman D.I."/>
            <person name="Hepburn T.A."/>
            <person name="Howarth C."/>
            <person name="Jen D."/>
            <person name="Larson L."/>
            <person name="Lewis B."/>
            <person name="Mehta T."/>
            <person name="Park D."/>
            <person name="Pearson M."/>
            <person name="Richards J."/>
            <person name="Roberts A."/>
            <person name="Saif S."/>
            <person name="Shea T.D."/>
            <person name="Shenoy N."/>
            <person name="Sisk P."/>
            <person name="Stolte C."/>
            <person name="Sykes S.N."/>
            <person name="Thomson T."/>
            <person name="Walk T."/>
            <person name="White J."/>
            <person name="Yandava C."/>
            <person name="Straight P."/>
            <person name="Clardy J."/>
            <person name="Hung D."/>
            <person name="Kolter R."/>
            <person name="Mekalanos J."/>
            <person name="Walker S."/>
            <person name="Walsh C.T."/>
            <person name="Wieland-Brown L.C."/>
            <person name="Haas B."/>
            <person name="Nusbaum C."/>
            <person name="Birren B."/>
        </authorList>
    </citation>
    <scope>NUCLEOTIDE SEQUENCE [LARGE SCALE GENOMIC DNA]</scope>
    <source>
        <strain evidence="6">DSM 40736 / JCM 4977 / BCRC 1201 / Tue 494</strain>
    </source>
</reference>
<evidence type="ECO:0000313" key="5">
    <source>
        <dbReference type="EMBL" id="EFL29565.1"/>
    </source>
</evidence>
<keyword evidence="1" id="KW-0732">Signal</keyword>
<dbReference type="InterPro" id="IPR013519">
    <property type="entry name" value="Int_alpha_beta-p"/>
</dbReference>
<keyword evidence="2" id="KW-0677">Repeat</keyword>
<evidence type="ECO:0000256" key="3">
    <source>
        <dbReference type="ARBA" id="ARBA00022801"/>
    </source>
</evidence>